<comment type="caution">
    <text evidence="3">The sequence shown here is derived from an EMBL/GenBank/DDBJ whole genome shotgun (WGS) entry which is preliminary data.</text>
</comment>
<dbReference type="EMBL" id="VSRR010027707">
    <property type="protein sequence ID" value="MPC68358.1"/>
    <property type="molecule type" value="Genomic_DNA"/>
</dbReference>
<keyword evidence="4" id="KW-1185">Reference proteome</keyword>
<dbReference type="Proteomes" id="UP000324222">
    <property type="component" value="Unassembled WGS sequence"/>
</dbReference>
<organism evidence="3 4">
    <name type="scientific">Portunus trituberculatus</name>
    <name type="common">Swimming crab</name>
    <name type="synonym">Neptunus trituberculatus</name>
    <dbReference type="NCBI Taxonomy" id="210409"/>
    <lineage>
        <taxon>Eukaryota</taxon>
        <taxon>Metazoa</taxon>
        <taxon>Ecdysozoa</taxon>
        <taxon>Arthropoda</taxon>
        <taxon>Crustacea</taxon>
        <taxon>Multicrustacea</taxon>
        <taxon>Malacostraca</taxon>
        <taxon>Eumalacostraca</taxon>
        <taxon>Eucarida</taxon>
        <taxon>Decapoda</taxon>
        <taxon>Pleocyemata</taxon>
        <taxon>Brachyura</taxon>
        <taxon>Eubrachyura</taxon>
        <taxon>Portunoidea</taxon>
        <taxon>Portunidae</taxon>
        <taxon>Portuninae</taxon>
        <taxon>Portunus</taxon>
    </lineage>
</organism>
<feature type="region of interest" description="Disordered" evidence="1">
    <location>
        <begin position="1"/>
        <end position="26"/>
    </location>
</feature>
<reference evidence="3 4" key="1">
    <citation type="submission" date="2019-05" db="EMBL/GenBank/DDBJ databases">
        <title>Another draft genome of Portunus trituberculatus and its Hox gene families provides insights of decapod evolution.</title>
        <authorList>
            <person name="Jeong J.-H."/>
            <person name="Song I."/>
            <person name="Kim S."/>
            <person name="Choi T."/>
            <person name="Kim D."/>
            <person name="Ryu S."/>
            <person name="Kim W."/>
        </authorList>
    </citation>
    <scope>NUCLEOTIDE SEQUENCE [LARGE SCALE GENOMIC DNA]</scope>
    <source>
        <tissue evidence="3">Muscle</tissue>
    </source>
</reference>
<evidence type="ECO:0000256" key="1">
    <source>
        <dbReference type="SAM" id="MobiDB-lite"/>
    </source>
</evidence>
<sequence length="60" mass="6880">MSTEDQDNERLTTGEKDSKQRKIKPGRQLTPVHLRFPYSFLIPAFLSVFGTLKVTLEGRT</sequence>
<accession>A0A5B7HHM4</accession>
<dbReference type="AlphaFoldDB" id="A0A5B7HHM4"/>
<feature type="compositionally biased region" description="Basic and acidic residues" evidence="1">
    <location>
        <begin position="8"/>
        <end position="20"/>
    </location>
</feature>
<evidence type="ECO:0000256" key="2">
    <source>
        <dbReference type="SAM" id="Phobius"/>
    </source>
</evidence>
<gene>
    <name evidence="3" type="ORF">E2C01_062558</name>
</gene>
<name>A0A5B7HHM4_PORTR</name>
<evidence type="ECO:0000313" key="3">
    <source>
        <dbReference type="EMBL" id="MPC68358.1"/>
    </source>
</evidence>
<keyword evidence="2" id="KW-0812">Transmembrane</keyword>
<protein>
    <submittedName>
        <fullName evidence="3">Uncharacterized protein</fullName>
    </submittedName>
</protein>
<keyword evidence="2" id="KW-0472">Membrane</keyword>
<keyword evidence="2" id="KW-1133">Transmembrane helix</keyword>
<proteinExistence type="predicted"/>
<evidence type="ECO:0000313" key="4">
    <source>
        <dbReference type="Proteomes" id="UP000324222"/>
    </source>
</evidence>
<feature type="transmembrane region" description="Helical" evidence="2">
    <location>
        <begin position="36"/>
        <end position="56"/>
    </location>
</feature>